<feature type="transmembrane region" description="Helical" evidence="10">
    <location>
        <begin position="205"/>
        <end position="222"/>
    </location>
</feature>
<dbReference type="Pfam" id="PF00664">
    <property type="entry name" value="ABC_membrane"/>
    <property type="match status" value="1"/>
</dbReference>
<dbReference type="PROSITE" id="PS50929">
    <property type="entry name" value="ABC_TM1F"/>
    <property type="match status" value="1"/>
</dbReference>
<dbReference type="Proteomes" id="UP000054869">
    <property type="component" value="Unassembled WGS sequence"/>
</dbReference>
<evidence type="ECO:0000256" key="9">
    <source>
        <dbReference type="ARBA" id="ARBA00023136"/>
    </source>
</evidence>
<dbReference type="Pfam" id="PF00005">
    <property type="entry name" value="ABC_tran"/>
    <property type="match status" value="1"/>
</dbReference>
<evidence type="ECO:0000256" key="7">
    <source>
        <dbReference type="ARBA" id="ARBA00022840"/>
    </source>
</evidence>
<feature type="domain" description="ABC transmembrane type-1" evidence="12">
    <location>
        <begin position="171"/>
        <end position="449"/>
    </location>
</feature>
<proteinExistence type="predicted"/>
<evidence type="ECO:0000256" key="10">
    <source>
        <dbReference type="SAM" id="Phobius"/>
    </source>
</evidence>
<evidence type="ECO:0000256" key="6">
    <source>
        <dbReference type="ARBA" id="ARBA00022801"/>
    </source>
</evidence>
<dbReference type="eggNOG" id="COG2274">
    <property type="taxonomic scope" value="Bacteria"/>
</dbReference>
<evidence type="ECO:0000313" key="15">
    <source>
        <dbReference type="Proteomes" id="UP000054869"/>
    </source>
</evidence>
<keyword evidence="15" id="KW-1185">Reference proteome</keyword>
<dbReference type="PANTHER" id="PTHR43394:SF1">
    <property type="entry name" value="ATP-BINDING CASSETTE SUB-FAMILY B MEMBER 10, MITOCHONDRIAL"/>
    <property type="match status" value="1"/>
</dbReference>
<dbReference type="GO" id="GO:0006508">
    <property type="term" value="P:proteolysis"/>
    <property type="evidence" value="ECO:0007669"/>
    <property type="project" value="InterPro"/>
</dbReference>
<dbReference type="GO" id="GO:0008233">
    <property type="term" value="F:peptidase activity"/>
    <property type="evidence" value="ECO:0007669"/>
    <property type="project" value="InterPro"/>
</dbReference>
<dbReference type="Gene3D" id="3.40.50.300">
    <property type="entry name" value="P-loop containing nucleotide triphosphate hydrolases"/>
    <property type="match status" value="1"/>
</dbReference>
<evidence type="ECO:0000256" key="1">
    <source>
        <dbReference type="ARBA" id="ARBA00004651"/>
    </source>
</evidence>
<dbReference type="EMBL" id="LNYI01000046">
    <property type="protein sequence ID" value="KTD20084.1"/>
    <property type="molecule type" value="Genomic_DNA"/>
</dbReference>
<protein>
    <submittedName>
        <fullName evidence="14">Toxin secretion ATP binding protein</fullName>
    </submittedName>
</protein>
<dbReference type="GO" id="GO:0015421">
    <property type="term" value="F:ABC-type oligopeptide transporter activity"/>
    <property type="evidence" value="ECO:0007669"/>
    <property type="project" value="TreeGrafter"/>
</dbReference>
<dbReference type="InterPro" id="IPR027417">
    <property type="entry name" value="P-loop_NTPase"/>
</dbReference>
<dbReference type="CDD" id="cd18587">
    <property type="entry name" value="ABC_6TM_LapB_like"/>
    <property type="match status" value="1"/>
</dbReference>
<dbReference type="GO" id="GO:0005524">
    <property type="term" value="F:ATP binding"/>
    <property type="evidence" value="ECO:0007669"/>
    <property type="project" value="UniProtKB-KW"/>
</dbReference>
<dbReference type="OrthoDB" id="9806127at2"/>
<dbReference type="GO" id="GO:0016887">
    <property type="term" value="F:ATP hydrolysis activity"/>
    <property type="evidence" value="ECO:0007669"/>
    <property type="project" value="InterPro"/>
</dbReference>
<dbReference type="NCBIfam" id="TIGR03375">
    <property type="entry name" value="type_I_sec_LssB"/>
    <property type="match status" value="1"/>
</dbReference>
<dbReference type="InterPro" id="IPR017750">
    <property type="entry name" value="ATPase_T1SS"/>
</dbReference>
<reference evidence="14 15" key="1">
    <citation type="submission" date="2015-11" db="EMBL/GenBank/DDBJ databases">
        <title>Genomic analysis of 38 Legionella species identifies large and diverse effector repertoires.</title>
        <authorList>
            <person name="Burstein D."/>
            <person name="Amaro F."/>
            <person name="Zusman T."/>
            <person name="Lifshitz Z."/>
            <person name="Cohen O."/>
            <person name="Gilbert J.A."/>
            <person name="Pupko T."/>
            <person name="Shuman H.A."/>
            <person name="Segal G."/>
        </authorList>
    </citation>
    <scope>NUCLEOTIDE SEQUENCE [LARGE SCALE GENOMIC DNA]</scope>
    <source>
        <strain evidence="14 15">ATCC 49751</strain>
    </source>
</reference>
<dbReference type="InterPro" id="IPR039421">
    <property type="entry name" value="Type_1_exporter"/>
</dbReference>
<feature type="transmembrane region" description="Helical" evidence="10">
    <location>
        <begin position="283"/>
        <end position="302"/>
    </location>
</feature>
<keyword evidence="7" id="KW-0067">ATP-binding</keyword>
<dbReference type="AlphaFoldDB" id="A0A0W0VIY2"/>
<dbReference type="STRING" id="45067.Llan_2013"/>
<accession>A0A0W0VIY2</accession>
<evidence type="ECO:0000313" key="14">
    <source>
        <dbReference type="EMBL" id="KTD20084.1"/>
    </source>
</evidence>
<evidence type="ECO:0000256" key="4">
    <source>
        <dbReference type="ARBA" id="ARBA00022692"/>
    </source>
</evidence>
<dbReference type="InterPro" id="IPR036640">
    <property type="entry name" value="ABC1_TM_sf"/>
</dbReference>
<dbReference type="InterPro" id="IPR003593">
    <property type="entry name" value="AAA+_ATPase"/>
</dbReference>
<evidence type="ECO:0000256" key="2">
    <source>
        <dbReference type="ARBA" id="ARBA00022448"/>
    </source>
</evidence>
<dbReference type="SUPFAM" id="SSF52540">
    <property type="entry name" value="P-loop containing nucleoside triphosphate hydrolases"/>
    <property type="match status" value="1"/>
</dbReference>
<dbReference type="RefSeq" id="WP_028372976.1">
    <property type="nucleotide sequence ID" value="NZ_CAAAJD010000034.1"/>
</dbReference>
<feature type="domain" description="Peptidase C39" evidence="13">
    <location>
        <begin position="16"/>
        <end position="135"/>
    </location>
</feature>
<keyword evidence="8 10" id="KW-1133">Transmembrane helix</keyword>
<feature type="transmembrane region" description="Helical" evidence="10">
    <location>
        <begin position="308"/>
        <end position="329"/>
    </location>
</feature>
<dbReference type="InterPro" id="IPR003439">
    <property type="entry name" value="ABC_transporter-like_ATP-bd"/>
</dbReference>
<feature type="transmembrane region" description="Helical" evidence="10">
    <location>
        <begin position="391"/>
        <end position="412"/>
    </location>
</feature>
<dbReference type="Pfam" id="PF03412">
    <property type="entry name" value="Peptidase_C39"/>
    <property type="match status" value="1"/>
</dbReference>
<comment type="caution">
    <text evidence="14">The sequence shown here is derived from an EMBL/GenBank/DDBJ whole genome shotgun (WGS) entry which is preliminary data.</text>
</comment>
<dbReference type="GO" id="GO:0005886">
    <property type="term" value="C:plasma membrane"/>
    <property type="evidence" value="ECO:0007669"/>
    <property type="project" value="UniProtKB-SubCell"/>
</dbReference>
<evidence type="ECO:0000256" key="5">
    <source>
        <dbReference type="ARBA" id="ARBA00022741"/>
    </source>
</evidence>
<evidence type="ECO:0000259" key="13">
    <source>
        <dbReference type="PROSITE" id="PS50990"/>
    </source>
</evidence>
<keyword evidence="3" id="KW-1003">Cell membrane</keyword>
<comment type="subcellular location">
    <subcellularLocation>
        <location evidence="1">Cell membrane</location>
        <topology evidence="1">Multi-pass membrane protein</topology>
    </subcellularLocation>
</comment>
<evidence type="ECO:0000256" key="3">
    <source>
        <dbReference type="ARBA" id="ARBA00022475"/>
    </source>
</evidence>
<dbReference type="CDD" id="cd03245">
    <property type="entry name" value="ABCC_bacteriocin_exporters"/>
    <property type="match status" value="1"/>
</dbReference>
<dbReference type="PROSITE" id="PS50990">
    <property type="entry name" value="PEPTIDASE_C39"/>
    <property type="match status" value="1"/>
</dbReference>
<sequence length="721" mass="79877">MTNFKKRSWSTTDLKNLPQHDSLLCCLVLLSRYYQISSSAQSLVARLPLKQNKLTPDLFARAASRASLESKIVEVSLDKINDTQLPMVLLLKNEEACLLVQDKKGEPKIILPQKIGEDIDLKTILPEYTGQAIIVQPEYKFTARTEEALGRTPRNWFWKVIFKSWPTYSEVLMASLLINLFALVIPLFTMNIYDRVVPNHAIETMWVLASGVALVFLFDVLLKTLRAHFIDLASKRSDIQLSANIFEQILGINMGVRPKSVGVLANTVQSFELFRDFITSGTMTVLVDLPFAAIFILVIYFIGGPLFWIPTLMIPTILIIGFILQLPLIKLTKQSYQYAAEKQAILFESLANIETVKTTGAESALQSRWEQLIKLAANNGIKLRTTSMASLTLTTLIQQIATVAVIIAGVYLISLGEMTMGALIACTLLASRALAPMSQVTSLLTRYYQSVNALKSLNLIMQLPMDVNEATQYLHRPILQGNIEFRQVSFTYPGSPNAVLKNISLKIKAGEKVAIIGRVGSGKSTLARLILKLYSPTEGIILLDGTDYRQINPDDLRQQIGYVPQDVSLLYGSVRENIIIGAPFIDDTSLIRAANIAGVGTFINNHPDGFDRQVGEKGGDLSGGQRQSVAIARALLCDPKILLFDEPTSAMDDNNERRFKQQLLGHMTPQHTLLLVTHKISMLELVERIVVLDEGKVVADGAKESVLSALRAGMTVERSST</sequence>
<keyword evidence="6" id="KW-0378">Hydrolase</keyword>
<evidence type="ECO:0000256" key="8">
    <source>
        <dbReference type="ARBA" id="ARBA00022989"/>
    </source>
</evidence>
<dbReference type="PATRIC" id="fig|45067.4.peg.2113"/>
<evidence type="ECO:0000259" key="12">
    <source>
        <dbReference type="PROSITE" id="PS50929"/>
    </source>
</evidence>
<organism evidence="14 15">
    <name type="scientific">Legionella lansingensis</name>
    <dbReference type="NCBI Taxonomy" id="45067"/>
    <lineage>
        <taxon>Bacteria</taxon>
        <taxon>Pseudomonadati</taxon>
        <taxon>Pseudomonadota</taxon>
        <taxon>Gammaproteobacteria</taxon>
        <taxon>Legionellales</taxon>
        <taxon>Legionellaceae</taxon>
        <taxon>Legionella</taxon>
    </lineage>
</organism>
<dbReference type="FunFam" id="3.40.50.300:FF:000299">
    <property type="entry name" value="ABC transporter ATP-binding protein/permease"/>
    <property type="match status" value="1"/>
</dbReference>
<feature type="domain" description="ABC transporter" evidence="11">
    <location>
        <begin position="483"/>
        <end position="719"/>
    </location>
</feature>
<keyword evidence="4 10" id="KW-0812">Transmembrane</keyword>
<dbReference type="InterPro" id="IPR005074">
    <property type="entry name" value="Peptidase_C39"/>
</dbReference>
<keyword evidence="2" id="KW-0813">Transport</keyword>
<dbReference type="PROSITE" id="PS50893">
    <property type="entry name" value="ABC_TRANSPORTER_2"/>
    <property type="match status" value="1"/>
</dbReference>
<dbReference type="InterPro" id="IPR011527">
    <property type="entry name" value="ABC1_TM_dom"/>
</dbReference>
<keyword evidence="5" id="KW-0547">Nucleotide-binding</keyword>
<keyword evidence="9 10" id="KW-0472">Membrane</keyword>
<dbReference type="Gene3D" id="1.20.1560.10">
    <property type="entry name" value="ABC transporter type 1, transmembrane domain"/>
    <property type="match status" value="1"/>
</dbReference>
<dbReference type="Gene3D" id="3.90.70.10">
    <property type="entry name" value="Cysteine proteinases"/>
    <property type="match status" value="1"/>
</dbReference>
<evidence type="ECO:0000259" key="11">
    <source>
        <dbReference type="PROSITE" id="PS50893"/>
    </source>
</evidence>
<gene>
    <name evidence="14" type="ORF">Llan_2013</name>
</gene>
<dbReference type="SUPFAM" id="SSF90123">
    <property type="entry name" value="ABC transporter transmembrane region"/>
    <property type="match status" value="1"/>
</dbReference>
<dbReference type="PANTHER" id="PTHR43394">
    <property type="entry name" value="ATP-DEPENDENT PERMEASE MDL1, MITOCHONDRIAL"/>
    <property type="match status" value="1"/>
</dbReference>
<dbReference type="SMART" id="SM00382">
    <property type="entry name" value="AAA"/>
    <property type="match status" value="1"/>
</dbReference>
<name>A0A0W0VIY2_9GAMM</name>
<feature type="transmembrane region" description="Helical" evidence="10">
    <location>
        <begin position="171"/>
        <end position="193"/>
    </location>
</feature>